<dbReference type="PANTHER" id="PTHR30146:SF109">
    <property type="entry name" value="HTH-TYPE TRANSCRIPTIONAL REGULATOR GALS"/>
    <property type="match status" value="1"/>
</dbReference>
<sequence>MTIGDVASAAGVSRSTASYALSGKRTISPEVRARVADAVRELGYTPNAGARALATSRTSVIALLGRFLSDEFAPAMPALHPRSDQPCARTRVRHAAGVRRRRRRCARADLLVPHGRRIRAVERRRE</sequence>
<dbReference type="CDD" id="cd01392">
    <property type="entry name" value="HTH_LacI"/>
    <property type="match status" value="1"/>
</dbReference>
<dbReference type="GO" id="GO:0003677">
    <property type="term" value="F:DNA binding"/>
    <property type="evidence" value="ECO:0007669"/>
    <property type="project" value="UniProtKB-KW"/>
</dbReference>
<evidence type="ECO:0000256" key="2">
    <source>
        <dbReference type="ARBA" id="ARBA00023125"/>
    </source>
</evidence>
<dbReference type="InterPro" id="IPR000843">
    <property type="entry name" value="HTH_LacI"/>
</dbReference>
<dbReference type="Gene3D" id="1.10.260.40">
    <property type="entry name" value="lambda repressor-like DNA-binding domains"/>
    <property type="match status" value="1"/>
</dbReference>
<evidence type="ECO:0000256" key="3">
    <source>
        <dbReference type="ARBA" id="ARBA00023163"/>
    </source>
</evidence>
<dbReference type="SMART" id="SM00354">
    <property type="entry name" value="HTH_LACI"/>
    <property type="match status" value="1"/>
</dbReference>
<dbReference type="RefSeq" id="WP_259612730.1">
    <property type="nucleotide sequence ID" value="NZ_CP091139.2"/>
</dbReference>
<keyword evidence="2 5" id="KW-0238">DNA-binding</keyword>
<proteinExistence type="predicted"/>
<keyword evidence="3" id="KW-0804">Transcription</keyword>
<evidence type="ECO:0000256" key="1">
    <source>
        <dbReference type="ARBA" id="ARBA00023015"/>
    </source>
</evidence>
<keyword evidence="1" id="KW-0805">Transcription regulation</keyword>
<organism evidence="5 6">
    <name type="scientific">Microbacterium elymi</name>
    <dbReference type="NCBI Taxonomy" id="2909587"/>
    <lineage>
        <taxon>Bacteria</taxon>
        <taxon>Bacillati</taxon>
        <taxon>Actinomycetota</taxon>
        <taxon>Actinomycetes</taxon>
        <taxon>Micrococcales</taxon>
        <taxon>Microbacteriaceae</taxon>
        <taxon>Microbacterium</taxon>
    </lineage>
</organism>
<dbReference type="Pfam" id="PF00356">
    <property type="entry name" value="LacI"/>
    <property type="match status" value="1"/>
</dbReference>
<reference evidence="5" key="1">
    <citation type="submission" date="2022-01" db="EMBL/GenBank/DDBJ databases">
        <title>Microbacterium eymi and Microbacterium rhizovicinus sp. nov., isolated from the rhizospheric soil of Elymus tsukushiensis, a plant native to the Dokdo Islands, Republic of Korea.</title>
        <authorList>
            <person name="Hwang Y.J."/>
        </authorList>
    </citation>
    <scope>NUCLEOTIDE SEQUENCE</scope>
    <source>
        <strain evidence="5">KUDC0405</strain>
    </source>
</reference>
<keyword evidence="6" id="KW-1185">Reference proteome</keyword>
<evidence type="ECO:0000259" key="4">
    <source>
        <dbReference type="PROSITE" id="PS50932"/>
    </source>
</evidence>
<dbReference type="EMBL" id="CP091139">
    <property type="protein sequence ID" value="UUT36082.1"/>
    <property type="molecule type" value="Genomic_DNA"/>
</dbReference>
<feature type="domain" description="HTH lacI-type" evidence="4">
    <location>
        <begin position="1"/>
        <end position="55"/>
    </location>
</feature>
<dbReference type="PROSITE" id="PS50932">
    <property type="entry name" value="HTH_LACI_2"/>
    <property type="match status" value="1"/>
</dbReference>
<dbReference type="PANTHER" id="PTHR30146">
    <property type="entry name" value="LACI-RELATED TRANSCRIPTIONAL REPRESSOR"/>
    <property type="match status" value="1"/>
</dbReference>
<name>A0ABY5NLP0_9MICO</name>
<evidence type="ECO:0000313" key="5">
    <source>
        <dbReference type="EMBL" id="UUT36082.1"/>
    </source>
</evidence>
<protein>
    <submittedName>
        <fullName evidence="5">LacI family DNA-binding transcriptional regulator</fullName>
    </submittedName>
</protein>
<dbReference type="Proteomes" id="UP001054811">
    <property type="component" value="Chromosome"/>
</dbReference>
<gene>
    <name evidence="5" type="ORF">L2X98_23695</name>
</gene>
<accession>A0ABY5NLP0</accession>
<evidence type="ECO:0000313" key="6">
    <source>
        <dbReference type="Proteomes" id="UP001054811"/>
    </source>
</evidence>
<dbReference type="SUPFAM" id="SSF47413">
    <property type="entry name" value="lambda repressor-like DNA-binding domains"/>
    <property type="match status" value="1"/>
</dbReference>
<dbReference type="InterPro" id="IPR010982">
    <property type="entry name" value="Lambda_DNA-bd_dom_sf"/>
</dbReference>
<dbReference type="PROSITE" id="PS00356">
    <property type="entry name" value="HTH_LACI_1"/>
    <property type="match status" value="1"/>
</dbReference>